<reference evidence="2 3" key="1">
    <citation type="submission" date="2020-05" db="EMBL/GenBank/DDBJ databases">
        <title>Actinomyces sp. zg-325.</title>
        <authorList>
            <person name="Yang C."/>
        </authorList>
    </citation>
    <scope>NUCLEOTIDE SEQUENCE [LARGE SCALE GENOMIC DNA]</scope>
    <source>
        <strain evidence="3">zg-325</strain>
    </source>
</reference>
<dbReference type="EMBL" id="CP053642">
    <property type="protein sequence ID" value="QKD79002.1"/>
    <property type="molecule type" value="Genomic_DNA"/>
</dbReference>
<feature type="region of interest" description="Disordered" evidence="1">
    <location>
        <begin position="40"/>
        <end position="71"/>
    </location>
</feature>
<keyword evidence="3" id="KW-1185">Reference proteome</keyword>
<protein>
    <submittedName>
        <fullName evidence="2">Uncharacterized protein</fullName>
    </submittedName>
</protein>
<proteinExistence type="predicted"/>
<feature type="compositionally biased region" description="Polar residues" evidence="1">
    <location>
        <begin position="46"/>
        <end position="56"/>
    </location>
</feature>
<sequence>MDGTSGVVGSCTVAVLETHPGWSGRAPGSQTGWALLHISCPPHPTTSPNETATTGASARPSATPGATTDKG</sequence>
<evidence type="ECO:0000313" key="3">
    <source>
        <dbReference type="Proteomes" id="UP000504752"/>
    </source>
</evidence>
<organism evidence="2 3">
    <name type="scientific">Actinomyces marmotae</name>
    <dbReference type="NCBI Taxonomy" id="2737173"/>
    <lineage>
        <taxon>Bacteria</taxon>
        <taxon>Bacillati</taxon>
        <taxon>Actinomycetota</taxon>
        <taxon>Actinomycetes</taxon>
        <taxon>Actinomycetales</taxon>
        <taxon>Actinomycetaceae</taxon>
        <taxon>Actinomyces</taxon>
    </lineage>
</organism>
<dbReference type="Proteomes" id="UP000504752">
    <property type="component" value="Chromosome"/>
</dbReference>
<name>A0A6M8AZZ1_9ACTO</name>
<gene>
    <name evidence="2" type="ORF">HPC72_00850</name>
</gene>
<evidence type="ECO:0000256" key="1">
    <source>
        <dbReference type="SAM" id="MobiDB-lite"/>
    </source>
</evidence>
<accession>A0A6M8AZZ1</accession>
<dbReference type="KEGG" id="amam:HPC72_00850"/>
<evidence type="ECO:0000313" key="2">
    <source>
        <dbReference type="EMBL" id="QKD79002.1"/>
    </source>
</evidence>
<dbReference type="RefSeq" id="WP_175993992.1">
    <property type="nucleotide sequence ID" value="NZ_CP053642.1"/>
</dbReference>
<dbReference type="AlphaFoldDB" id="A0A6M8AZZ1"/>